<dbReference type="AlphaFoldDB" id="A0A5S5CB43"/>
<dbReference type="Gene3D" id="1.10.357.10">
    <property type="entry name" value="Tetracycline Repressor, domain 2"/>
    <property type="match status" value="1"/>
</dbReference>
<dbReference type="PROSITE" id="PS50977">
    <property type="entry name" value="HTH_TETR_2"/>
    <property type="match status" value="1"/>
</dbReference>
<dbReference type="InterPro" id="IPR001647">
    <property type="entry name" value="HTH_TetR"/>
</dbReference>
<protein>
    <submittedName>
        <fullName evidence="4">AcrR family transcriptional regulator</fullName>
    </submittedName>
</protein>
<dbReference type="InterPro" id="IPR036271">
    <property type="entry name" value="Tet_transcr_reg_TetR-rel_C_sf"/>
</dbReference>
<evidence type="ECO:0000313" key="5">
    <source>
        <dbReference type="Proteomes" id="UP000323257"/>
    </source>
</evidence>
<comment type="caution">
    <text evidence="4">The sequence shown here is derived from an EMBL/GenBank/DDBJ whole genome shotgun (WGS) entry which is preliminary data.</text>
</comment>
<dbReference type="InterPro" id="IPR050624">
    <property type="entry name" value="HTH-type_Tx_Regulator"/>
</dbReference>
<gene>
    <name evidence="4" type="ORF">BCM02_103263</name>
</gene>
<organism evidence="4 5">
    <name type="scientific">Paenibacillus methanolicus</name>
    <dbReference type="NCBI Taxonomy" id="582686"/>
    <lineage>
        <taxon>Bacteria</taxon>
        <taxon>Bacillati</taxon>
        <taxon>Bacillota</taxon>
        <taxon>Bacilli</taxon>
        <taxon>Bacillales</taxon>
        <taxon>Paenibacillaceae</taxon>
        <taxon>Paenibacillus</taxon>
    </lineage>
</organism>
<evidence type="ECO:0000259" key="3">
    <source>
        <dbReference type="PROSITE" id="PS50977"/>
    </source>
</evidence>
<feature type="DNA-binding region" description="H-T-H motif" evidence="2">
    <location>
        <begin position="40"/>
        <end position="59"/>
    </location>
</feature>
<name>A0A5S5CB43_9BACL</name>
<dbReference type="Pfam" id="PF00440">
    <property type="entry name" value="TetR_N"/>
    <property type="match status" value="1"/>
</dbReference>
<dbReference type="EMBL" id="VNHS01000003">
    <property type="protein sequence ID" value="TYP76601.1"/>
    <property type="molecule type" value="Genomic_DNA"/>
</dbReference>
<sequence>MSGGRRTDRNLRQEQAAETREKLLRTAKALFAQNGYHGTPVRAINREIGMADGILYHYFPGGKREMLGVLLQEIFIEKGKLIEASSEELDNLPLKEALELISSRLTKLFLEDKDFMRILFREHEVLDIEGAVLLSKLIVERHTWFASMLESRHERGEIRKMDFLFAAKQFISMNLLYVVSSIIGINFTGTEDLTEYRLRAIAHTVDLWLVP</sequence>
<dbReference type="InterPro" id="IPR009057">
    <property type="entry name" value="Homeodomain-like_sf"/>
</dbReference>
<dbReference type="SUPFAM" id="SSF46689">
    <property type="entry name" value="Homeodomain-like"/>
    <property type="match status" value="1"/>
</dbReference>
<dbReference type="GO" id="GO:0003677">
    <property type="term" value="F:DNA binding"/>
    <property type="evidence" value="ECO:0007669"/>
    <property type="project" value="UniProtKB-UniRule"/>
</dbReference>
<accession>A0A5S5CB43</accession>
<proteinExistence type="predicted"/>
<dbReference type="Proteomes" id="UP000323257">
    <property type="component" value="Unassembled WGS sequence"/>
</dbReference>
<keyword evidence="5" id="KW-1185">Reference proteome</keyword>
<evidence type="ECO:0000256" key="1">
    <source>
        <dbReference type="ARBA" id="ARBA00023125"/>
    </source>
</evidence>
<dbReference type="PANTHER" id="PTHR43479:SF11">
    <property type="entry name" value="ACREF_ENVCD OPERON REPRESSOR-RELATED"/>
    <property type="match status" value="1"/>
</dbReference>
<evidence type="ECO:0000313" key="4">
    <source>
        <dbReference type="EMBL" id="TYP76601.1"/>
    </source>
</evidence>
<feature type="domain" description="HTH tetR-type" evidence="3">
    <location>
        <begin position="17"/>
        <end position="77"/>
    </location>
</feature>
<reference evidence="4 5" key="1">
    <citation type="submission" date="2019-07" db="EMBL/GenBank/DDBJ databases">
        <title>Genomic Encyclopedia of Type Strains, Phase III (KMG-III): the genomes of soil and plant-associated and newly described type strains.</title>
        <authorList>
            <person name="Whitman W."/>
        </authorList>
    </citation>
    <scope>NUCLEOTIDE SEQUENCE [LARGE SCALE GENOMIC DNA]</scope>
    <source>
        <strain evidence="4 5">BL24</strain>
    </source>
</reference>
<dbReference type="SUPFAM" id="SSF48498">
    <property type="entry name" value="Tetracyclin repressor-like, C-terminal domain"/>
    <property type="match status" value="1"/>
</dbReference>
<evidence type="ECO:0000256" key="2">
    <source>
        <dbReference type="PROSITE-ProRule" id="PRU00335"/>
    </source>
</evidence>
<dbReference type="PANTHER" id="PTHR43479">
    <property type="entry name" value="ACREF/ENVCD OPERON REPRESSOR-RELATED"/>
    <property type="match status" value="1"/>
</dbReference>
<keyword evidence="1 2" id="KW-0238">DNA-binding</keyword>
<dbReference type="RefSeq" id="WP_187434133.1">
    <property type="nucleotide sequence ID" value="NZ_VNHS01000003.1"/>
</dbReference>